<name>A0ABW5TGD7_9ENTE</name>
<dbReference type="Proteomes" id="UP001597427">
    <property type="component" value="Unassembled WGS sequence"/>
</dbReference>
<reference evidence="5" key="1">
    <citation type="journal article" date="2019" name="Int. J. Syst. Evol. Microbiol.">
        <title>The Global Catalogue of Microorganisms (GCM) 10K type strain sequencing project: providing services to taxonomists for standard genome sequencing and annotation.</title>
        <authorList>
            <consortium name="The Broad Institute Genomics Platform"/>
            <consortium name="The Broad Institute Genome Sequencing Center for Infectious Disease"/>
            <person name="Wu L."/>
            <person name="Ma J."/>
        </authorList>
    </citation>
    <scope>NUCLEOTIDE SEQUENCE [LARGE SCALE GENOMIC DNA]</scope>
    <source>
        <strain evidence="5">TISTR 932</strain>
    </source>
</reference>
<accession>A0ABW5TGD7</accession>
<feature type="transmembrane region" description="Helical" evidence="2">
    <location>
        <begin position="7"/>
        <end position="26"/>
    </location>
</feature>
<dbReference type="InterPro" id="IPR013094">
    <property type="entry name" value="AB_hydrolase_3"/>
</dbReference>
<comment type="caution">
    <text evidence="4">The sequence shown here is derived from an EMBL/GenBank/DDBJ whole genome shotgun (WGS) entry which is preliminary data.</text>
</comment>
<dbReference type="GO" id="GO:0016787">
    <property type="term" value="F:hydrolase activity"/>
    <property type="evidence" value="ECO:0007669"/>
    <property type="project" value="UniProtKB-KW"/>
</dbReference>
<feature type="domain" description="Alpha/beta hydrolase fold-3" evidence="3">
    <location>
        <begin position="92"/>
        <end position="303"/>
    </location>
</feature>
<keyword evidence="2" id="KW-1133">Transmembrane helix</keyword>
<dbReference type="PANTHER" id="PTHR48081">
    <property type="entry name" value="AB HYDROLASE SUPERFAMILY PROTEIN C4A8.06C"/>
    <property type="match status" value="1"/>
</dbReference>
<keyword evidence="2" id="KW-0472">Membrane</keyword>
<dbReference type="InterPro" id="IPR050300">
    <property type="entry name" value="GDXG_lipolytic_enzyme"/>
</dbReference>
<keyword evidence="1 4" id="KW-0378">Hydrolase</keyword>
<evidence type="ECO:0000313" key="4">
    <source>
        <dbReference type="EMBL" id="MFD2728143.1"/>
    </source>
</evidence>
<gene>
    <name evidence="4" type="ORF">ACFSR0_01665</name>
</gene>
<protein>
    <submittedName>
        <fullName evidence="4">Alpha/beta hydrolase</fullName>
    </submittedName>
</protein>
<keyword evidence="5" id="KW-1185">Reference proteome</keyword>
<dbReference type="SUPFAM" id="SSF53474">
    <property type="entry name" value="alpha/beta-Hydrolases"/>
    <property type="match status" value="1"/>
</dbReference>
<organism evidence="4 5">
    <name type="scientific">Enterococcus camelliae</name>
    <dbReference type="NCBI Taxonomy" id="453959"/>
    <lineage>
        <taxon>Bacteria</taxon>
        <taxon>Bacillati</taxon>
        <taxon>Bacillota</taxon>
        <taxon>Bacilli</taxon>
        <taxon>Lactobacillales</taxon>
        <taxon>Enterococcaceae</taxon>
        <taxon>Enterococcus</taxon>
    </lineage>
</organism>
<evidence type="ECO:0000259" key="3">
    <source>
        <dbReference type="Pfam" id="PF07859"/>
    </source>
</evidence>
<dbReference type="RefSeq" id="WP_379979252.1">
    <property type="nucleotide sequence ID" value="NZ_JBHUMO010000009.1"/>
</dbReference>
<dbReference type="PANTHER" id="PTHR48081:SF6">
    <property type="entry name" value="PEPTIDASE S9 PROLYL OLIGOPEPTIDASE CATALYTIC DOMAIN-CONTAINING PROTEIN"/>
    <property type="match status" value="1"/>
</dbReference>
<evidence type="ECO:0000313" key="5">
    <source>
        <dbReference type="Proteomes" id="UP001597427"/>
    </source>
</evidence>
<evidence type="ECO:0000256" key="1">
    <source>
        <dbReference type="ARBA" id="ARBA00022801"/>
    </source>
</evidence>
<dbReference type="Pfam" id="PF07859">
    <property type="entry name" value="Abhydrolase_3"/>
    <property type="match status" value="1"/>
</dbReference>
<evidence type="ECO:0000256" key="2">
    <source>
        <dbReference type="SAM" id="Phobius"/>
    </source>
</evidence>
<keyword evidence="2" id="KW-0812">Transmembrane</keyword>
<proteinExistence type="predicted"/>
<sequence>MRLIWKIVLWVIGILIGLVLAGWVAFQVSPYPSALLIRQMFNQPVAITDQKKYKEAQDNVTVTKDLIYPSKYKSNQFDLYLPKLVTEKIPIIVWAHGGGFVGGDKSGMKEFATYLAADTQVAVVAMNYQVAPDLNYPGQLEQMGELVTYLKKATSQYPQLDLQRVFVGGDSAGAQIAGQYALVQTNNAYAQQNHFTQTLDAKDLRGFLSYCGPVNLVQVLDKKSTNKLMNWFVQSVGWSLVGTKDWQNTPELRQASLVEHLTSAFPPAYITDGNAYSFSDEGQTMVKKLEQKQVAVTSLFFEDSSKEVSHEYQFHYNTKEAKLAYDQTKTFIEINK</sequence>
<dbReference type="EMBL" id="JBHUMO010000009">
    <property type="protein sequence ID" value="MFD2728143.1"/>
    <property type="molecule type" value="Genomic_DNA"/>
</dbReference>
<dbReference type="InterPro" id="IPR029058">
    <property type="entry name" value="AB_hydrolase_fold"/>
</dbReference>
<dbReference type="Gene3D" id="3.40.50.1820">
    <property type="entry name" value="alpha/beta hydrolase"/>
    <property type="match status" value="1"/>
</dbReference>